<accession>A0A9X4AET5</accession>
<dbReference type="RefSeq" id="WP_272444485.1">
    <property type="nucleotide sequence ID" value="NZ_JAMQKC010000001.1"/>
</dbReference>
<keyword evidence="10" id="KW-1185">Reference proteome</keyword>
<feature type="domain" description="PhoU" evidence="8">
    <location>
        <begin position="121"/>
        <end position="206"/>
    </location>
</feature>
<evidence type="ECO:0000256" key="2">
    <source>
        <dbReference type="ARBA" id="ARBA00008107"/>
    </source>
</evidence>
<evidence type="ECO:0000256" key="5">
    <source>
        <dbReference type="ARBA" id="ARBA00022490"/>
    </source>
</evidence>
<comment type="subunit">
    <text evidence="3 7">Homodimer.</text>
</comment>
<keyword evidence="6 7" id="KW-0592">Phosphate transport</keyword>
<proteinExistence type="inferred from homology"/>
<dbReference type="InterPro" id="IPR028366">
    <property type="entry name" value="PhoU"/>
</dbReference>
<evidence type="ECO:0000259" key="8">
    <source>
        <dbReference type="Pfam" id="PF01895"/>
    </source>
</evidence>
<sequence length="219" mass="24960">MVRREQFHVELDKIKEKIIEMGYGAEKLLSQAVDALYNCDVTFAKQLIQDDKWLDKKDMEINDAAILLIAKQQPVASDLRRLIVAIRIATDLERMGDNAKNIAKATLHLGEDHGIKVHPVLNDMKDIASKMLDLSIKAFDNEDITLARKLAELDDQVDEMYGKVVRELLEETATNPQMIQHIMQMAFSARYIERFADHTTNIGESILYLVKGESFDLNS</sequence>
<feature type="domain" description="PhoU" evidence="8">
    <location>
        <begin position="18"/>
        <end position="105"/>
    </location>
</feature>
<organism evidence="9 10">
    <name type="scientific">Aquibacillus salsiterrae</name>
    <dbReference type="NCBI Taxonomy" id="2950439"/>
    <lineage>
        <taxon>Bacteria</taxon>
        <taxon>Bacillati</taxon>
        <taxon>Bacillota</taxon>
        <taxon>Bacilli</taxon>
        <taxon>Bacillales</taxon>
        <taxon>Bacillaceae</taxon>
        <taxon>Aquibacillus</taxon>
    </lineage>
</organism>
<gene>
    <name evidence="9" type="primary">phoU</name>
    <name evidence="9" type="ORF">NC799_01170</name>
</gene>
<evidence type="ECO:0000313" key="10">
    <source>
        <dbReference type="Proteomes" id="UP001145069"/>
    </source>
</evidence>
<evidence type="ECO:0000256" key="6">
    <source>
        <dbReference type="ARBA" id="ARBA00022592"/>
    </source>
</evidence>
<name>A0A9X4AET5_9BACI</name>
<reference evidence="9" key="1">
    <citation type="submission" date="2022-06" db="EMBL/GenBank/DDBJ databases">
        <title>Aquibacillus sp. a new bacterium isolated from soil saline samples.</title>
        <authorList>
            <person name="Galisteo C."/>
            <person name="De La Haba R."/>
            <person name="Sanchez-Porro C."/>
            <person name="Ventosa A."/>
        </authorList>
    </citation>
    <scope>NUCLEOTIDE SEQUENCE</scope>
    <source>
        <strain evidence="9">3ASR75-54</strain>
    </source>
</reference>
<dbReference type="Gene3D" id="1.20.58.220">
    <property type="entry name" value="Phosphate transport system protein phou homolog 2, domain 2"/>
    <property type="match status" value="1"/>
</dbReference>
<keyword evidence="4 7" id="KW-0813">Transport</keyword>
<dbReference type="GO" id="GO:0005737">
    <property type="term" value="C:cytoplasm"/>
    <property type="evidence" value="ECO:0007669"/>
    <property type="project" value="UniProtKB-SubCell"/>
</dbReference>
<dbReference type="InterPro" id="IPR038078">
    <property type="entry name" value="PhoU-like_sf"/>
</dbReference>
<evidence type="ECO:0000256" key="1">
    <source>
        <dbReference type="ARBA" id="ARBA00004496"/>
    </source>
</evidence>
<dbReference type="SUPFAM" id="SSF109755">
    <property type="entry name" value="PhoU-like"/>
    <property type="match status" value="1"/>
</dbReference>
<dbReference type="FunFam" id="1.20.58.220:FF:000004">
    <property type="entry name" value="Phosphate-specific transport system accessory protein PhoU"/>
    <property type="match status" value="1"/>
</dbReference>
<dbReference type="InterPro" id="IPR026022">
    <property type="entry name" value="PhoU_dom"/>
</dbReference>
<comment type="caution">
    <text evidence="9">The sequence shown here is derived from an EMBL/GenBank/DDBJ whole genome shotgun (WGS) entry which is preliminary data.</text>
</comment>
<dbReference type="NCBIfam" id="TIGR02135">
    <property type="entry name" value="phoU_full"/>
    <property type="match status" value="1"/>
</dbReference>
<comment type="function">
    <text evidence="7">Plays a role in the regulation of phosphate uptake.</text>
</comment>
<dbReference type="PANTHER" id="PTHR42930">
    <property type="entry name" value="PHOSPHATE-SPECIFIC TRANSPORT SYSTEM ACCESSORY PROTEIN PHOU"/>
    <property type="match status" value="1"/>
</dbReference>
<dbReference type="GO" id="GO:0006817">
    <property type="term" value="P:phosphate ion transport"/>
    <property type="evidence" value="ECO:0007669"/>
    <property type="project" value="UniProtKB-KW"/>
</dbReference>
<keyword evidence="5 7" id="KW-0963">Cytoplasm</keyword>
<dbReference type="Proteomes" id="UP001145069">
    <property type="component" value="Unassembled WGS sequence"/>
</dbReference>
<evidence type="ECO:0000256" key="3">
    <source>
        <dbReference type="ARBA" id="ARBA00011738"/>
    </source>
</evidence>
<dbReference type="PANTHER" id="PTHR42930:SF3">
    <property type="entry name" value="PHOSPHATE-SPECIFIC TRANSPORT SYSTEM ACCESSORY PROTEIN PHOU"/>
    <property type="match status" value="1"/>
</dbReference>
<comment type="similarity">
    <text evidence="2 7">Belongs to the PhoU family.</text>
</comment>
<dbReference type="AlphaFoldDB" id="A0A9X4AET5"/>
<dbReference type="PIRSF" id="PIRSF003107">
    <property type="entry name" value="PhoU"/>
    <property type="match status" value="1"/>
</dbReference>
<dbReference type="GO" id="GO:0030643">
    <property type="term" value="P:intracellular phosphate ion homeostasis"/>
    <property type="evidence" value="ECO:0007669"/>
    <property type="project" value="InterPro"/>
</dbReference>
<comment type="subcellular location">
    <subcellularLocation>
        <location evidence="1 7">Cytoplasm</location>
    </subcellularLocation>
</comment>
<dbReference type="Pfam" id="PF01895">
    <property type="entry name" value="PhoU"/>
    <property type="match status" value="2"/>
</dbReference>
<evidence type="ECO:0000256" key="7">
    <source>
        <dbReference type="PIRNR" id="PIRNR003107"/>
    </source>
</evidence>
<dbReference type="EMBL" id="JAMQKC010000001">
    <property type="protein sequence ID" value="MDC3415525.1"/>
    <property type="molecule type" value="Genomic_DNA"/>
</dbReference>
<evidence type="ECO:0000256" key="4">
    <source>
        <dbReference type="ARBA" id="ARBA00022448"/>
    </source>
</evidence>
<protein>
    <recommendedName>
        <fullName evidence="7">Phosphate-specific transport system accessory protein PhoU</fullName>
    </recommendedName>
</protein>
<evidence type="ECO:0000313" key="9">
    <source>
        <dbReference type="EMBL" id="MDC3415525.1"/>
    </source>
</evidence>
<dbReference type="GO" id="GO:0045936">
    <property type="term" value="P:negative regulation of phosphate metabolic process"/>
    <property type="evidence" value="ECO:0007669"/>
    <property type="project" value="InterPro"/>
</dbReference>